<organism evidence="2 3">
    <name type="scientific">Mycobacterium paraterrae</name>
    <dbReference type="NCBI Taxonomy" id="577492"/>
    <lineage>
        <taxon>Bacteria</taxon>
        <taxon>Bacillati</taxon>
        <taxon>Actinomycetota</taxon>
        <taxon>Actinomycetes</taxon>
        <taxon>Mycobacteriales</taxon>
        <taxon>Mycobacteriaceae</taxon>
        <taxon>Mycobacterium</taxon>
    </lineage>
</organism>
<keyword evidence="1" id="KW-0472">Membrane</keyword>
<protein>
    <submittedName>
        <fullName evidence="2">Uncharacterized protein</fullName>
    </submittedName>
</protein>
<evidence type="ECO:0000313" key="2">
    <source>
        <dbReference type="EMBL" id="UMB68082.1"/>
    </source>
</evidence>
<keyword evidence="1" id="KW-0812">Transmembrane</keyword>
<reference evidence="2" key="1">
    <citation type="submission" date="2022-08" db="EMBL/GenBank/DDBJ databases">
        <title>Whole genome sequencing of non-tuberculosis mycobacteria type-strains.</title>
        <authorList>
            <person name="Igarashi Y."/>
            <person name="Osugi A."/>
            <person name="Mitarai S."/>
        </authorList>
    </citation>
    <scope>NUCLEOTIDE SEQUENCE</scope>
    <source>
        <strain evidence="2">DSM 45127</strain>
    </source>
</reference>
<accession>A0ABY3VF84</accession>
<dbReference type="EMBL" id="CP092488">
    <property type="protein sequence ID" value="UMB68082.1"/>
    <property type="molecule type" value="Genomic_DNA"/>
</dbReference>
<evidence type="ECO:0000313" key="3">
    <source>
        <dbReference type="Proteomes" id="UP001055336"/>
    </source>
</evidence>
<proteinExistence type="predicted"/>
<evidence type="ECO:0000256" key="1">
    <source>
        <dbReference type="SAM" id="Phobius"/>
    </source>
</evidence>
<gene>
    <name evidence="2" type="ORF">MKK62_16650</name>
</gene>
<dbReference type="Proteomes" id="UP001055336">
    <property type="component" value="Chromosome"/>
</dbReference>
<name>A0ABY3VF84_9MYCO</name>
<keyword evidence="1" id="KW-1133">Transmembrane helix</keyword>
<dbReference type="RefSeq" id="WP_240258544.1">
    <property type="nucleotide sequence ID" value="NZ_CP092488.2"/>
</dbReference>
<feature type="transmembrane region" description="Helical" evidence="1">
    <location>
        <begin position="46"/>
        <end position="68"/>
    </location>
</feature>
<sequence length="184" mass="20654">MPSSVNLLSDDQIAALSPAERRQLIQRLERPLSDILPTAQAHRIRWSWLGFMIGGTLVLIPWIVYLSFALPDDYLVHDWTATWVGFDLLLLGLMAATVVFGMLRRQVMLLTAFATGTLLICDAWFDLMTAGANDFRVAELTAALGDVPMAAVLITGTLRLFRFTAIRLWLLEPHTPLWRLPLLP</sequence>
<feature type="transmembrane region" description="Helical" evidence="1">
    <location>
        <begin position="107"/>
        <end position="125"/>
    </location>
</feature>
<keyword evidence="3" id="KW-1185">Reference proteome</keyword>
<feature type="transmembrane region" description="Helical" evidence="1">
    <location>
        <begin position="80"/>
        <end position="100"/>
    </location>
</feature>
<feature type="transmembrane region" description="Helical" evidence="1">
    <location>
        <begin position="137"/>
        <end position="161"/>
    </location>
</feature>